<keyword evidence="2" id="KW-0833">Ubl conjugation pathway</keyword>
<sequence>MSYLLPHLHSGWAVDQAILAEEERLVVIRFGHDWDETCMQMDEVLASVAETIKNFAVIYLVDITEVPDFNTMYELYDPSTVMFFFRNKHIMIDLGTGNNNKINWALKDKQEFIDIIETVYRGARKGRGLASNEKKMEGVLSTTDKQRMVSSFLEIAVGQTADTAKQFLQATSWKLEEAIQLFYVGHEGGTIAPPTSHSPPTENFDALPDQPPGEAEETGSENVVQHDGDEVRPPLPVIREALYDDIMLYGASRYPSHEPSSLIAFRNFNEEMKRPGVWETEQGAASTADNLASLYRPPFHLMFHGSFEKAKSAASAKDKWLLVNLQSTKEFSSHMLNRDTWANEAVSQTIGTNFIFWQVYDDTTEGQKVCTYYKLESIPVVLVIDPITGQKMRSWNGMVEPERLLEELLPYMDGGPKDHHVTLSHKRPRESSLAQPQKTKDAPVVANKSNEEDEEMLRALAASMESVKDTNSVNSKDKNVIMTHKEEETSSTEKAAFPPLPEEPKGDRSLLCKVGIRLPDGRRVQRNFLRTDPIQLLWSFCYSQLKEAETRPFRLTQPIPGAKCLDYDSQSTFQESGLANSMINVTWD</sequence>
<dbReference type="GO" id="GO:0043161">
    <property type="term" value="P:proteasome-mediated ubiquitin-dependent protein catabolic process"/>
    <property type="evidence" value="ECO:0007669"/>
    <property type="project" value="TreeGrafter"/>
</dbReference>
<dbReference type="SUPFAM" id="SSF52833">
    <property type="entry name" value="Thioredoxin-like"/>
    <property type="match status" value="2"/>
</dbReference>
<accession>A0A8K0DN12</accession>
<evidence type="ECO:0000256" key="2">
    <source>
        <dbReference type="ARBA" id="ARBA00022786"/>
    </source>
</evidence>
<dbReference type="GO" id="GO:0043130">
    <property type="term" value="F:ubiquitin binding"/>
    <property type="evidence" value="ECO:0007669"/>
    <property type="project" value="TreeGrafter"/>
</dbReference>
<dbReference type="Gene3D" id="3.10.20.90">
    <property type="entry name" value="Phosphatidylinositol 3-kinase Catalytic Subunit, Chain A, domain 1"/>
    <property type="match status" value="1"/>
</dbReference>
<dbReference type="Proteomes" id="UP000796880">
    <property type="component" value="Unassembled WGS sequence"/>
</dbReference>
<feature type="region of interest" description="Disordered" evidence="3">
    <location>
        <begin position="483"/>
        <end position="504"/>
    </location>
</feature>
<dbReference type="FunFam" id="3.40.30.10:FF:000004">
    <property type="entry name" value="Spliceosomal protein DIB1"/>
    <property type="match status" value="1"/>
</dbReference>
<dbReference type="PROSITE" id="PS50033">
    <property type="entry name" value="UBX"/>
    <property type="match status" value="1"/>
</dbReference>
<comment type="similarity">
    <text evidence="1">Belongs to the DIM1 family.</text>
</comment>
<dbReference type="InterPro" id="IPR001012">
    <property type="entry name" value="UBX_dom"/>
</dbReference>
<feature type="region of interest" description="Disordered" evidence="3">
    <location>
        <begin position="190"/>
        <end position="231"/>
    </location>
</feature>
<evidence type="ECO:0000313" key="5">
    <source>
        <dbReference type="EMBL" id="KAF3431013.1"/>
    </source>
</evidence>
<evidence type="ECO:0000259" key="4">
    <source>
        <dbReference type="PROSITE" id="PS50033"/>
    </source>
</evidence>
<name>A0A8K0DN12_9ROSA</name>
<dbReference type="SMART" id="SM00594">
    <property type="entry name" value="UAS"/>
    <property type="match status" value="1"/>
</dbReference>
<dbReference type="SMART" id="SM01410">
    <property type="entry name" value="DIM1"/>
    <property type="match status" value="1"/>
</dbReference>
<dbReference type="SUPFAM" id="SSF54236">
    <property type="entry name" value="Ubiquitin-like"/>
    <property type="match status" value="1"/>
</dbReference>
<dbReference type="InterPro" id="IPR029071">
    <property type="entry name" value="Ubiquitin-like_domsf"/>
</dbReference>
<reference evidence="5" key="1">
    <citation type="submission" date="2020-03" db="EMBL/GenBank/DDBJ databases">
        <title>A high-quality chromosome-level genome assembly of a woody plant with both climbing and erect habits, Rhamnella rubrinervis.</title>
        <authorList>
            <person name="Lu Z."/>
            <person name="Yang Y."/>
            <person name="Zhu X."/>
            <person name="Sun Y."/>
        </authorList>
    </citation>
    <scope>NUCLEOTIDE SEQUENCE</scope>
    <source>
        <strain evidence="5">BYM</strain>
        <tissue evidence="5">Leaf</tissue>
    </source>
</reference>
<protein>
    <recommendedName>
        <fullName evidence="4">UBX domain-containing protein</fullName>
    </recommendedName>
</protein>
<dbReference type="GO" id="GO:0046540">
    <property type="term" value="C:U4/U6 x U5 tri-snRNP complex"/>
    <property type="evidence" value="ECO:0007669"/>
    <property type="project" value="InterPro"/>
</dbReference>
<dbReference type="InterPro" id="IPR036249">
    <property type="entry name" value="Thioredoxin-like_sf"/>
</dbReference>
<proteinExistence type="inferred from homology"/>
<dbReference type="Pfam" id="PF13899">
    <property type="entry name" value="Thioredoxin_7"/>
    <property type="match status" value="1"/>
</dbReference>
<comment type="caution">
    <text evidence="5">The sequence shown here is derived from an EMBL/GenBank/DDBJ whole genome shotgun (WGS) entry which is preliminary data.</text>
</comment>
<dbReference type="PANTHER" id="PTHR23322">
    <property type="entry name" value="FAS-ASSOCIATED PROTEIN"/>
    <property type="match status" value="1"/>
</dbReference>
<dbReference type="CDD" id="cd02958">
    <property type="entry name" value="UAS"/>
    <property type="match status" value="1"/>
</dbReference>
<feature type="domain" description="UBX" evidence="4">
    <location>
        <begin position="507"/>
        <end position="586"/>
    </location>
</feature>
<dbReference type="SUPFAM" id="SSF46934">
    <property type="entry name" value="UBA-like"/>
    <property type="match status" value="1"/>
</dbReference>
<dbReference type="Gene3D" id="3.40.30.10">
    <property type="entry name" value="Glutaredoxin"/>
    <property type="match status" value="2"/>
</dbReference>
<dbReference type="OrthoDB" id="270602at2759"/>
<organism evidence="5 6">
    <name type="scientific">Rhamnella rubrinervis</name>
    <dbReference type="NCBI Taxonomy" id="2594499"/>
    <lineage>
        <taxon>Eukaryota</taxon>
        <taxon>Viridiplantae</taxon>
        <taxon>Streptophyta</taxon>
        <taxon>Embryophyta</taxon>
        <taxon>Tracheophyta</taxon>
        <taxon>Spermatophyta</taxon>
        <taxon>Magnoliopsida</taxon>
        <taxon>eudicotyledons</taxon>
        <taxon>Gunneridae</taxon>
        <taxon>Pentapetalae</taxon>
        <taxon>rosids</taxon>
        <taxon>fabids</taxon>
        <taxon>Rosales</taxon>
        <taxon>Rhamnaceae</taxon>
        <taxon>rhamnoid group</taxon>
        <taxon>Rhamneae</taxon>
        <taxon>Rhamnella</taxon>
    </lineage>
</organism>
<dbReference type="Pfam" id="PF14555">
    <property type="entry name" value="UBA_4"/>
    <property type="match status" value="1"/>
</dbReference>
<keyword evidence="6" id="KW-1185">Reference proteome</keyword>
<dbReference type="InterPro" id="IPR004123">
    <property type="entry name" value="Dim1"/>
</dbReference>
<dbReference type="InterPro" id="IPR050730">
    <property type="entry name" value="UBX_domain-protein"/>
</dbReference>
<dbReference type="InterPro" id="IPR009060">
    <property type="entry name" value="UBA-like_sf"/>
</dbReference>
<dbReference type="CDD" id="cd02954">
    <property type="entry name" value="DIM1"/>
    <property type="match status" value="1"/>
</dbReference>
<dbReference type="Pfam" id="PF00789">
    <property type="entry name" value="UBX"/>
    <property type="match status" value="1"/>
</dbReference>
<dbReference type="PANTHER" id="PTHR23322:SF6">
    <property type="entry name" value="UBX DOMAIN-CONTAINING PROTEIN 7"/>
    <property type="match status" value="1"/>
</dbReference>
<dbReference type="Pfam" id="PF02966">
    <property type="entry name" value="DIM1"/>
    <property type="match status" value="1"/>
</dbReference>
<feature type="region of interest" description="Disordered" evidence="3">
    <location>
        <begin position="416"/>
        <end position="450"/>
    </location>
</feature>
<dbReference type="CDD" id="cd01767">
    <property type="entry name" value="UBX"/>
    <property type="match status" value="1"/>
</dbReference>
<dbReference type="EMBL" id="VOIH02000012">
    <property type="protein sequence ID" value="KAF3431013.1"/>
    <property type="molecule type" value="Genomic_DNA"/>
</dbReference>
<dbReference type="InterPro" id="IPR006577">
    <property type="entry name" value="UAS"/>
</dbReference>
<gene>
    <name evidence="5" type="ORF">FNV43_RR25743</name>
</gene>
<dbReference type="AlphaFoldDB" id="A0A8K0DN12"/>
<evidence type="ECO:0000313" key="6">
    <source>
        <dbReference type="Proteomes" id="UP000796880"/>
    </source>
</evidence>
<evidence type="ECO:0000256" key="1">
    <source>
        <dbReference type="ARBA" id="ARBA00008241"/>
    </source>
</evidence>
<dbReference type="Gene3D" id="1.10.8.10">
    <property type="entry name" value="DNA helicase RuvA subunit, C-terminal domain"/>
    <property type="match status" value="1"/>
</dbReference>
<dbReference type="GO" id="GO:0000398">
    <property type="term" value="P:mRNA splicing, via spliceosome"/>
    <property type="evidence" value="ECO:0007669"/>
    <property type="project" value="InterPro"/>
</dbReference>
<evidence type="ECO:0000256" key="3">
    <source>
        <dbReference type="SAM" id="MobiDB-lite"/>
    </source>
</evidence>